<gene>
    <name evidence="1" type="ORF">K402DRAFT_398717</name>
</gene>
<accession>A0A6G1GJT3</accession>
<protein>
    <submittedName>
        <fullName evidence="1">Uncharacterized protein</fullName>
    </submittedName>
</protein>
<reference evidence="1" key="1">
    <citation type="journal article" date="2020" name="Stud. Mycol.">
        <title>101 Dothideomycetes genomes: a test case for predicting lifestyles and emergence of pathogens.</title>
        <authorList>
            <person name="Haridas S."/>
            <person name="Albert R."/>
            <person name="Binder M."/>
            <person name="Bloem J."/>
            <person name="Labutti K."/>
            <person name="Salamov A."/>
            <person name="Andreopoulos B."/>
            <person name="Baker S."/>
            <person name="Barry K."/>
            <person name="Bills G."/>
            <person name="Bluhm B."/>
            <person name="Cannon C."/>
            <person name="Castanera R."/>
            <person name="Culley D."/>
            <person name="Daum C."/>
            <person name="Ezra D."/>
            <person name="Gonzalez J."/>
            <person name="Henrissat B."/>
            <person name="Kuo A."/>
            <person name="Liang C."/>
            <person name="Lipzen A."/>
            <person name="Lutzoni F."/>
            <person name="Magnuson J."/>
            <person name="Mondo S."/>
            <person name="Nolan M."/>
            <person name="Ohm R."/>
            <person name="Pangilinan J."/>
            <person name="Park H.-J."/>
            <person name="Ramirez L."/>
            <person name="Alfaro M."/>
            <person name="Sun H."/>
            <person name="Tritt A."/>
            <person name="Yoshinaga Y."/>
            <person name="Zwiers L.-H."/>
            <person name="Turgeon B."/>
            <person name="Goodwin S."/>
            <person name="Spatafora J."/>
            <person name="Crous P."/>
            <person name="Grigoriev I."/>
        </authorList>
    </citation>
    <scope>NUCLEOTIDE SEQUENCE</scope>
    <source>
        <strain evidence="1">CBS 113979</strain>
    </source>
</reference>
<dbReference type="PANTHER" id="PTHR35309:SF4">
    <property type="entry name" value="TOCOPHEROL CYCLASE"/>
    <property type="match status" value="1"/>
</dbReference>
<dbReference type="AlphaFoldDB" id="A0A6G1GJT3"/>
<dbReference type="PANTHER" id="PTHR35309">
    <property type="match status" value="1"/>
</dbReference>
<proteinExistence type="predicted"/>
<dbReference type="InterPro" id="IPR025893">
    <property type="entry name" value="Tocopherol_cyclase"/>
</dbReference>
<evidence type="ECO:0000313" key="2">
    <source>
        <dbReference type="Proteomes" id="UP000800041"/>
    </source>
</evidence>
<dbReference type="GO" id="GO:0009976">
    <property type="term" value="F:tocopherol cyclase activity"/>
    <property type="evidence" value="ECO:0007669"/>
    <property type="project" value="InterPro"/>
</dbReference>
<name>A0A6G1GJT3_9PEZI</name>
<dbReference type="OrthoDB" id="5421239at2759"/>
<dbReference type="Proteomes" id="UP000800041">
    <property type="component" value="Unassembled WGS sequence"/>
</dbReference>
<evidence type="ECO:0000313" key="1">
    <source>
        <dbReference type="EMBL" id="KAF1981213.1"/>
    </source>
</evidence>
<sequence>MRAESPTSITYSLKDKDESFSFTATTINEHTPWSSTWQTPEALLIHLPLPLHWHVHTLASPCSFTLSLPPSANLPAIDTSGTATLHAEKNWAHSFPSAHIWMQAREAASGRSLCLAGGEILGTEAFLLGYRDPATPASDGGGDDGGGPMELDFRPPFAMKVLGYSPFMRIRVDWPNRKVELAVQSFTRKIVVSASAPRDTFFQLSAPYPDGHRRNMLMESFETSIRVEVYQSWWGVGPWKLVAGHEFEKGSLEFGGGYYGESGEKKTE</sequence>
<keyword evidence="2" id="KW-1185">Reference proteome</keyword>
<dbReference type="EMBL" id="ML977204">
    <property type="protein sequence ID" value="KAF1981213.1"/>
    <property type="molecule type" value="Genomic_DNA"/>
</dbReference>
<organism evidence="1 2">
    <name type="scientific">Aulographum hederae CBS 113979</name>
    <dbReference type="NCBI Taxonomy" id="1176131"/>
    <lineage>
        <taxon>Eukaryota</taxon>
        <taxon>Fungi</taxon>
        <taxon>Dikarya</taxon>
        <taxon>Ascomycota</taxon>
        <taxon>Pezizomycotina</taxon>
        <taxon>Dothideomycetes</taxon>
        <taxon>Pleosporomycetidae</taxon>
        <taxon>Aulographales</taxon>
        <taxon>Aulographaceae</taxon>
    </lineage>
</organism>